<evidence type="ECO:0000313" key="2">
    <source>
        <dbReference type="EMBL" id="MZK09728.1"/>
    </source>
</evidence>
<dbReference type="SUPFAM" id="SSF46785">
    <property type="entry name" value="Winged helix' DNA-binding domain"/>
    <property type="match status" value="1"/>
</dbReference>
<proteinExistence type="predicted"/>
<dbReference type="Gene3D" id="3.30.565.10">
    <property type="entry name" value="Histidine kinase-like ATPase, C-terminal domain"/>
    <property type="match status" value="1"/>
</dbReference>
<evidence type="ECO:0000259" key="1">
    <source>
        <dbReference type="Pfam" id="PF14213"/>
    </source>
</evidence>
<evidence type="ECO:0000313" key="3">
    <source>
        <dbReference type="Proteomes" id="UP000449249"/>
    </source>
</evidence>
<accession>A0A6N9JTV9</accession>
<dbReference type="SUPFAM" id="SSF55874">
    <property type="entry name" value="ATPase domain of HSP90 chaperone/DNA topoisomerase II/histidine kinase"/>
    <property type="match status" value="1"/>
</dbReference>
<dbReference type="AlphaFoldDB" id="A0A6N9JTV9"/>
<dbReference type="Proteomes" id="UP000449249">
    <property type="component" value="Unassembled WGS sequence"/>
</dbReference>
<reference evidence="2 3" key="1">
    <citation type="journal article" date="2019" name="Nat. Med.">
        <title>A library of human gut bacterial isolates paired with longitudinal multiomics data enables mechanistic microbiome research.</title>
        <authorList>
            <person name="Poyet M."/>
            <person name="Groussin M."/>
            <person name="Gibbons S.M."/>
            <person name="Avila-Pacheco J."/>
            <person name="Jiang X."/>
            <person name="Kearney S.M."/>
            <person name="Perrotta A.R."/>
            <person name="Berdy B."/>
            <person name="Zhao S."/>
            <person name="Lieberman T.D."/>
            <person name="Swanson P.K."/>
            <person name="Smith M."/>
            <person name="Roesemann S."/>
            <person name="Alexander J.E."/>
            <person name="Rich S.A."/>
            <person name="Livny J."/>
            <person name="Vlamakis H."/>
            <person name="Clish C."/>
            <person name="Bullock K."/>
            <person name="Deik A."/>
            <person name="Scott J."/>
            <person name="Pierce K.A."/>
            <person name="Xavier R.J."/>
            <person name="Alm E.J."/>
        </authorList>
    </citation>
    <scope>NUCLEOTIDE SEQUENCE [LARGE SCALE GENOMIC DNA]</scope>
    <source>
        <strain evidence="2 3">BIOML-A1</strain>
    </source>
</reference>
<dbReference type="InterPro" id="IPR025474">
    <property type="entry name" value="DUF4325"/>
</dbReference>
<dbReference type="RefSeq" id="WP_161169880.1">
    <property type="nucleotide sequence ID" value="NZ_JAAINY010000032.1"/>
</dbReference>
<dbReference type="Pfam" id="PF14213">
    <property type="entry name" value="DUF4325"/>
    <property type="match status" value="1"/>
</dbReference>
<gene>
    <name evidence="2" type="ORF">GT576_05120</name>
</gene>
<dbReference type="EMBL" id="WWSH01000003">
    <property type="protein sequence ID" value="MZK09728.1"/>
    <property type="molecule type" value="Genomic_DNA"/>
</dbReference>
<name>A0A6N9JTV9_9FIRM</name>
<comment type="caution">
    <text evidence="2">The sequence shown here is derived from an EMBL/GenBank/DDBJ whole genome shotgun (WGS) entry which is preliminary data.</text>
</comment>
<feature type="domain" description="DUF4325" evidence="1">
    <location>
        <begin position="278"/>
        <end position="332"/>
    </location>
</feature>
<sequence>MSLSKNKKSQIKEYILDKIGDNDDVVDKVQKCFEISATTVYRYLDELIKDGAIKRKKRGKYVLLEKQYNFSYENVGLEEDVIFAKDIRPILLEQNLPTNVMNIWYYAFTEMFNNAIEHSESKRIQCSLFVSRSNINMLIRDQGIGIFKKIKEYYNYETLDDVISELFKGKLTTDSKNHTGEGIFFTSRLMDIFVVVSSKKYFTHDNYKEIVSTLDEDDELNQLMNNEGTVVWMRLANRSHKQIKEVFDMFSDGNNGFNKTSIPMKNVFGNNFPVSRSQARRLYNRFDRFDEVELDFRGVDEIGQAFAHELFVKFASLKPDIKIKVVNAGKEVENMINRVKNTK</sequence>
<dbReference type="InterPro" id="IPR036890">
    <property type="entry name" value="HATPase_C_sf"/>
</dbReference>
<dbReference type="InterPro" id="IPR036390">
    <property type="entry name" value="WH_DNA-bd_sf"/>
</dbReference>
<organism evidence="2 3">
    <name type="scientific">Dorea longicatena</name>
    <dbReference type="NCBI Taxonomy" id="88431"/>
    <lineage>
        <taxon>Bacteria</taxon>
        <taxon>Bacillati</taxon>
        <taxon>Bacillota</taxon>
        <taxon>Clostridia</taxon>
        <taxon>Lachnospirales</taxon>
        <taxon>Lachnospiraceae</taxon>
        <taxon>Dorea</taxon>
    </lineage>
</organism>
<protein>
    <submittedName>
        <fullName evidence="2">DUF4325 domain-containing protein</fullName>
    </submittedName>
</protein>